<sequence>MSKRKIDPNIKVK</sequence>
<dbReference type="Proteomes" id="UP000663874">
    <property type="component" value="Unassembled WGS sequence"/>
</dbReference>
<feature type="non-terminal residue" evidence="1">
    <location>
        <position position="1"/>
    </location>
</feature>
<comment type="caution">
    <text evidence="1">The sequence shown here is derived from an EMBL/GenBank/DDBJ whole genome shotgun (WGS) entry which is preliminary data.</text>
</comment>
<organism evidence="1 2">
    <name type="scientific">Rotaria sordida</name>
    <dbReference type="NCBI Taxonomy" id="392033"/>
    <lineage>
        <taxon>Eukaryota</taxon>
        <taxon>Metazoa</taxon>
        <taxon>Spiralia</taxon>
        <taxon>Gnathifera</taxon>
        <taxon>Rotifera</taxon>
        <taxon>Eurotatoria</taxon>
        <taxon>Bdelloidea</taxon>
        <taxon>Philodinida</taxon>
        <taxon>Philodinidae</taxon>
        <taxon>Rotaria</taxon>
    </lineage>
</organism>
<evidence type="ECO:0000313" key="2">
    <source>
        <dbReference type="Proteomes" id="UP000663874"/>
    </source>
</evidence>
<reference evidence="1" key="1">
    <citation type="submission" date="2021-02" db="EMBL/GenBank/DDBJ databases">
        <authorList>
            <person name="Nowell W R."/>
        </authorList>
    </citation>
    <scope>NUCLEOTIDE SEQUENCE</scope>
</reference>
<gene>
    <name evidence="1" type="ORF">FNK824_LOCUS21768</name>
</gene>
<protein>
    <submittedName>
        <fullName evidence="1">Uncharacterized protein</fullName>
    </submittedName>
</protein>
<dbReference type="EMBL" id="CAJOBE010004264">
    <property type="protein sequence ID" value="CAF3923907.1"/>
    <property type="molecule type" value="Genomic_DNA"/>
</dbReference>
<accession>A0A819J6E0</accession>
<name>A0A819J6E0_9BILA</name>
<proteinExistence type="predicted"/>
<evidence type="ECO:0000313" key="1">
    <source>
        <dbReference type="EMBL" id="CAF3923907.1"/>
    </source>
</evidence>